<dbReference type="InterPro" id="IPR003615">
    <property type="entry name" value="HNH_nuc"/>
</dbReference>
<reference evidence="2 3" key="1">
    <citation type="submission" date="2024-01" db="EMBL/GenBank/DDBJ databases">
        <title>Complete genome of Cladobotryum mycophilum ATHUM6906.</title>
        <authorList>
            <person name="Christinaki A.C."/>
            <person name="Myridakis A.I."/>
            <person name="Kouvelis V.N."/>
        </authorList>
    </citation>
    <scope>NUCLEOTIDE SEQUENCE [LARGE SCALE GENOMIC DNA]</scope>
    <source>
        <strain evidence="2 3">ATHUM6906</strain>
    </source>
</reference>
<gene>
    <name evidence="2" type="ORF">PT974_08539</name>
</gene>
<dbReference type="Pfam" id="PF13391">
    <property type="entry name" value="HNH_2"/>
    <property type="match status" value="1"/>
</dbReference>
<protein>
    <recommendedName>
        <fullName evidence="1">HNH nuclease domain-containing protein</fullName>
    </recommendedName>
</protein>
<organism evidence="2 3">
    <name type="scientific">Cladobotryum mycophilum</name>
    <dbReference type="NCBI Taxonomy" id="491253"/>
    <lineage>
        <taxon>Eukaryota</taxon>
        <taxon>Fungi</taxon>
        <taxon>Dikarya</taxon>
        <taxon>Ascomycota</taxon>
        <taxon>Pezizomycotina</taxon>
        <taxon>Sordariomycetes</taxon>
        <taxon>Hypocreomycetidae</taxon>
        <taxon>Hypocreales</taxon>
        <taxon>Hypocreaceae</taxon>
        <taxon>Cladobotryum</taxon>
    </lineage>
</organism>
<dbReference type="Proteomes" id="UP001338125">
    <property type="component" value="Unassembled WGS sequence"/>
</dbReference>
<evidence type="ECO:0000259" key="1">
    <source>
        <dbReference type="Pfam" id="PF13391"/>
    </source>
</evidence>
<proteinExistence type="predicted"/>
<dbReference type="EMBL" id="JAVFKD010000014">
    <property type="protein sequence ID" value="KAK5990272.1"/>
    <property type="molecule type" value="Genomic_DNA"/>
</dbReference>
<name>A0ABR0SEK9_9HYPO</name>
<evidence type="ECO:0000313" key="3">
    <source>
        <dbReference type="Proteomes" id="UP001338125"/>
    </source>
</evidence>
<evidence type="ECO:0000313" key="2">
    <source>
        <dbReference type="EMBL" id="KAK5990272.1"/>
    </source>
</evidence>
<accession>A0ABR0SEK9</accession>
<keyword evidence="3" id="KW-1185">Reference proteome</keyword>
<sequence length="386" mass="43864">MARDKEWYHNAMARCIDKFTEDQQQEMLQFLTFSPKLAKPSAILSMDHVERKLELIQSILQKFKNSTLNRDKNAFGLNNVQLSTFLHMTIPCLEEYNDPVHIRSYLCMHELLAFFMNGRMIVSDLFPSFDISANAFKQMVANEVPPNMAEREKCIARDKSTCHLTGATSTEVCHIVPIGINSSEKSILYYGNQFHFITRLLGDASNEIHNLLLSNPGSLDQDWNMLCLCPHIRSWWKAGYFTLKWHGVTPQEDMALVALQFHWMPRNGLNPYAKAQISTSHVNKMLEPISDAPDRPDATIILRRTPQTGQFFTILMEDSKVDKMKAMVDLQWMMLRVAGMAGVAGAPGRLDRFDETSQLDEVEETDGADEVGGTVEFSDFVCVSTP</sequence>
<feature type="domain" description="HNH nuclease" evidence="1">
    <location>
        <begin position="162"/>
        <end position="243"/>
    </location>
</feature>
<comment type="caution">
    <text evidence="2">The sequence shown here is derived from an EMBL/GenBank/DDBJ whole genome shotgun (WGS) entry which is preliminary data.</text>
</comment>